<evidence type="ECO:0000256" key="4">
    <source>
        <dbReference type="ARBA" id="ARBA00032460"/>
    </source>
</evidence>
<evidence type="ECO:0000313" key="7">
    <source>
        <dbReference type="EMBL" id="OJG18966.1"/>
    </source>
</evidence>
<dbReference type="STRING" id="214095.RU97_GL001584"/>
<dbReference type="PROSITE" id="PS00934">
    <property type="entry name" value="GLYOXALASE_I_1"/>
    <property type="match status" value="1"/>
</dbReference>
<reference evidence="7 8" key="1">
    <citation type="submission" date="2014-12" db="EMBL/GenBank/DDBJ databases">
        <title>Draft genome sequences of 29 type strains of Enterococci.</title>
        <authorList>
            <person name="Zhong Z."/>
            <person name="Sun Z."/>
            <person name="Liu W."/>
            <person name="Zhang W."/>
            <person name="Zhang H."/>
        </authorList>
    </citation>
    <scope>NUCLEOTIDE SEQUENCE [LARGE SCALE GENOMIC DNA]</scope>
    <source>
        <strain evidence="7 8">DSM 17029</strain>
    </source>
</reference>
<dbReference type="Gene3D" id="3.10.180.10">
    <property type="entry name" value="2,3-Dihydroxybiphenyl 1,2-Dioxygenase, domain 1"/>
    <property type="match status" value="1"/>
</dbReference>
<evidence type="ECO:0000259" key="6">
    <source>
        <dbReference type="PROSITE" id="PS51819"/>
    </source>
</evidence>
<name>A0A1L8RGS0_9ENTE</name>
<dbReference type="GO" id="GO:0019243">
    <property type="term" value="P:methylglyoxal catabolic process to D-lactate via S-lactoyl-glutathione"/>
    <property type="evidence" value="ECO:0007669"/>
    <property type="project" value="TreeGrafter"/>
</dbReference>
<proteinExistence type="predicted"/>
<gene>
    <name evidence="7" type="ORF">RU97_GL001584</name>
</gene>
<dbReference type="PROSITE" id="PS51819">
    <property type="entry name" value="VOC"/>
    <property type="match status" value="1"/>
</dbReference>
<evidence type="ECO:0000256" key="1">
    <source>
        <dbReference type="ARBA" id="ARBA00022723"/>
    </source>
</evidence>
<sequence length="151" mass="17222">MQQASGRKFSLTSGYVKIKSTTRKEDVYMKMAHTCVRVKDLEASLDFYQRAFGFEESRRRDFPENKFTLVYLTLPGDDYELELTYNYDHGAYDLGDGYGHIAIAVADLEALHEEQKAAGFEMTDLKGLPGTAPSYYFVMDPDGYKIEVIRA</sequence>
<dbReference type="SUPFAM" id="SSF54593">
    <property type="entry name" value="Glyoxalase/Bleomycin resistance protein/Dihydroxybiphenyl dioxygenase"/>
    <property type="match status" value="1"/>
</dbReference>
<dbReference type="AlphaFoldDB" id="A0A1L8RGS0"/>
<dbReference type="InterPro" id="IPR004360">
    <property type="entry name" value="Glyas_Fos-R_dOase_dom"/>
</dbReference>
<protein>
    <recommendedName>
        <fullName evidence="3">Aldoketomutase</fullName>
    </recommendedName>
    <alternativeName>
        <fullName evidence="2">Ketone-aldehyde mutase</fullName>
    </alternativeName>
    <alternativeName>
        <fullName evidence="4">Methylglyoxalase</fullName>
    </alternativeName>
    <alternativeName>
        <fullName evidence="5">S-D-lactoylglutathione methylglyoxal lyase</fullName>
    </alternativeName>
</protein>
<dbReference type="EMBL" id="JXKH01000003">
    <property type="protein sequence ID" value="OJG18966.1"/>
    <property type="molecule type" value="Genomic_DNA"/>
</dbReference>
<dbReference type="InterPro" id="IPR018146">
    <property type="entry name" value="Glyoxalase_1_CS"/>
</dbReference>
<accession>A0A1L8RGS0</accession>
<dbReference type="PANTHER" id="PTHR46036">
    <property type="entry name" value="LACTOYLGLUTATHIONE LYASE"/>
    <property type="match status" value="1"/>
</dbReference>
<keyword evidence="8" id="KW-1185">Reference proteome</keyword>
<evidence type="ECO:0000256" key="3">
    <source>
        <dbReference type="ARBA" id="ARBA00030892"/>
    </source>
</evidence>
<evidence type="ECO:0000256" key="5">
    <source>
        <dbReference type="ARBA" id="ARBA00033298"/>
    </source>
</evidence>
<dbReference type="Pfam" id="PF00903">
    <property type="entry name" value="Glyoxalase"/>
    <property type="match status" value="1"/>
</dbReference>
<feature type="domain" description="VOC" evidence="6">
    <location>
        <begin position="30"/>
        <end position="151"/>
    </location>
</feature>
<organism evidence="7 8">
    <name type="scientific">Enterococcus canis</name>
    <dbReference type="NCBI Taxonomy" id="214095"/>
    <lineage>
        <taxon>Bacteria</taxon>
        <taxon>Bacillati</taxon>
        <taxon>Bacillota</taxon>
        <taxon>Bacilli</taxon>
        <taxon>Lactobacillales</taxon>
        <taxon>Enterococcaceae</taxon>
        <taxon>Enterococcus</taxon>
    </lineage>
</organism>
<dbReference type="PANTHER" id="PTHR46036:SF5">
    <property type="entry name" value="LACTOYLGLUTATHIONE LYASE"/>
    <property type="match status" value="1"/>
</dbReference>
<dbReference type="GO" id="GO:0046872">
    <property type="term" value="F:metal ion binding"/>
    <property type="evidence" value="ECO:0007669"/>
    <property type="project" value="UniProtKB-KW"/>
</dbReference>
<dbReference type="InterPro" id="IPR037523">
    <property type="entry name" value="VOC_core"/>
</dbReference>
<keyword evidence="1" id="KW-0479">Metal-binding</keyword>
<evidence type="ECO:0000313" key="8">
    <source>
        <dbReference type="Proteomes" id="UP000181884"/>
    </source>
</evidence>
<dbReference type="Proteomes" id="UP000181884">
    <property type="component" value="Unassembled WGS sequence"/>
</dbReference>
<dbReference type="GO" id="GO:0005737">
    <property type="term" value="C:cytoplasm"/>
    <property type="evidence" value="ECO:0007669"/>
    <property type="project" value="TreeGrafter"/>
</dbReference>
<dbReference type="GO" id="GO:0004462">
    <property type="term" value="F:lactoylglutathione lyase activity"/>
    <property type="evidence" value="ECO:0007669"/>
    <property type="project" value="InterPro"/>
</dbReference>
<dbReference type="InterPro" id="IPR029068">
    <property type="entry name" value="Glyas_Bleomycin-R_OHBP_Dase"/>
</dbReference>
<keyword evidence="7" id="KW-0456">Lyase</keyword>
<evidence type="ECO:0000256" key="2">
    <source>
        <dbReference type="ARBA" id="ARBA00030291"/>
    </source>
</evidence>
<comment type="caution">
    <text evidence="7">The sequence shown here is derived from an EMBL/GenBank/DDBJ whole genome shotgun (WGS) entry which is preliminary data.</text>
</comment>